<comment type="caution">
    <text evidence="1">The sequence shown here is derived from an EMBL/GenBank/DDBJ whole genome shotgun (WGS) entry which is preliminary data.</text>
</comment>
<evidence type="ECO:0000313" key="1">
    <source>
        <dbReference type="EMBL" id="KAL2554340.1"/>
    </source>
</evidence>
<keyword evidence="2" id="KW-1185">Reference proteome</keyword>
<evidence type="ECO:0000313" key="2">
    <source>
        <dbReference type="Proteomes" id="UP001604277"/>
    </source>
</evidence>
<reference evidence="2" key="1">
    <citation type="submission" date="2024-07" db="EMBL/GenBank/DDBJ databases">
        <title>Two chromosome-level genome assemblies of Korean endemic species Abeliophyllum distichum and Forsythia ovata (Oleaceae).</title>
        <authorList>
            <person name="Jang H."/>
        </authorList>
    </citation>
    <scope>NUCLEOTIDE SEQUENCE [LARGE SCALE GENOMIC DNA]</scope>
</reference>
<name>A0ABD1WX96_9LAMI</name>
<dbReference type="AlphaFoldDB" id="A0ABD1WX96"/>
<proteinExistence type="predicted"/>
<sequence length="132" mass="13579">MAAGAGSFPKTVGSSSSLRDPMLMYLYLSAGGGTWVQNAPSLLLAPAFLLPDCLKLSDRGTDPIGDGTEGIFDVTSGANGMKEELLTIFSDACRMATSGTDAAEGTGSEGEISSTIPPRLILSFGTLEKKKA</sequence>
<accession>A0ABD1WX96</accession>
<organism evidence="1 2">
    <name type="scientific">Forsythia ovata</name>
    <dbReference type="NCBI Taxonomy" id="205694"/>
    <lineage>
        <taxon>Eukaryota</taxon>
        <taxon>Viridiplantae</taxon>
        <taxon>Streptophyta</taxon>
        <taxon>Embryophyta</taxon>
        <taxon>Tracheophyta</taxon>
        <taxon>Spermatophyta</taxon>
        <taxon>Magnoliopsida</taxon>
        <taxon>eudicotyledons</taxon>
        <taxon>Gunneridae</taxon>
        <taxon>Pentapetalae</taxon>
        <taxon>asterids</taxon>
        <taxon>lamiids</taxon>
        <taxon>Lamiales</taxon>
        <taxon>Oleaceae</taxon>
        <taxon>Forsythieae</taxon>
        <taxon>Forsythia</taxon>
    </lineage>
</organism>
<dbReference type="Proteomes" id="UP001604277">
    <property type="component" value="Unassembled WGS sequence"/>
</dbReference>
<gene>
    <name evidence="1" type="ORF">Fot_07959</name>
</gene>
<dbReference type="EMBL" id="JBFOLJ010000002">
    <property type="protein sequence ID" value="KAL2554340.1"/>
    <property type="molecule type" value="Genomic_DNA"/>
</dbReference>
<protein>
    <submittedName>
        <fullName evidence="1">Uncharacterized protein</fullName>
    </submittedName>
</protein>